<dbReference type="AlphaFoldDB" id="A0A814UIQ7"/>
<feature type="transmembrane region" description="Helical" evidence="8">
    <location>
        <begin position="187"/>
        <end position="210"/>
    </location>
</feature>
<dbReference type="PANTHER" id="PTHR24243">
    <property type="entry name" value="G-PROTEIN COUPLED RECEPTOR"/>
    <property type="match status" value="1"/>
</dbReference>
<evidence type="ECO:0000256" key="7">
    <source>
        <dbReference type="ARBA" id="ARBA00023224"/>
    </source>
</evidence>
<dbReference type="Gene3D" id="1.20.1070.10">
    <property type="entry name" value="Rhodopsin 7-helix transmembrane proteins"/>
    <property type="match status" value="1"/>
</dbReference>
<dbReference type="CDD" id="cd00637">
    <property type="entry name" value="7tm_classA_rhodopsin-like"/>
    <property type="match status" value="1"/>
</dbReference>
<dbReference type="InterPro" id="IPR000276">
    <property type="entry name" value="GPCR_Rhodpsn"/>
</dbReference>
<evidence type="ECO:0000313" key="10">
    <source>
        <dbReference type="EMBL" id="CAF1177566.1"/>
    </source>
</evidence>
<dbReference type="Proteomes" id="UP000663891">
    <property type="component" value="Unassembled WGS sequence"/>
</dbReference>
<feature type="transmembrane region" description="Helical" evidence="8">
    <location>
        <begin position="23"/>
        <end position="45"/>
    </location>
</feature>
<sequence length="335" mass="38637">MSSSSSSSPLISILSNVSQQITIYLGTFLIIIGVIGGILNIIIFLSLRTFRENSCAFYLLIMSFVNIGQLFSGQLSRTMISGYSIDWTLSSLFYCKFRWFFIQGFTIISFSCMCFATIDQYLSTSYNRRYQQWNNIKLACYLCIIAFICAIAHGIPSTIYYNHTISLTTNKTICTITNNIYQKYRTYVYFTVIAGALPVFISVLFGSLSYRNVQQLSYRQVPVIRRELDKQLTRMVLVQDVYIFIAIVPYTIVLITETFVNVQNNPIGNAQLQFAESLTATIYYTFFSFPFYIYIIVSKRFRQQLIYVLSRIYNHFGRQLPIVNNQIAPETTNIN</sequence>
<evidence type="ECO:0000256" key="4">
    <source>
        <dbReference type="ARBA" id="ARBA00023040"/>
    </source>
</evidence>
<dbReference type="Pfam" id="PF00001">
    <property type="entry name" value="7tm_1"/>
    <property type="match status" value="1"/>
</dbReference>
<dbReference type="OrthoDB" id="10050496at2759"/>
<evidence type="ECO:0000259" key="9">
    <source>
        <dbReference type="PROSITE" id="PS50262"/>
    </source>
</evidence>
<protein>
    <recommendedName>
        <fullName evidence="9">G-protein coupled receptors family 1 profile domain-containing protein</fullName>
    </recommendedName>
</protein>
<keyword evidence="2 8" id="KW-0812">Transmembrane</keyword>
<evidence type="ECO:0000313" key="11">
    <source>
        <dbReference type="EMBL" id="CAF3976392.1"/>
    </source>
</evidence>
<keyword evidence="6" id="KW-0675">Receptor</keyword>
<evidence type="ECO:0000256" key="3">
    <source>
        <dbReference type="ARBA" id="ARBA00022989"/>
    </source>
</evidence>
<name>A0A814UIQ7_9BILA</name>
<dbReference type="PROSITE" id="PS50262">
    <property type="entry name" value="G_PROTEIN_RECEP_F1_2"/>
    <property type="match status" value="1"/>
</dbReference>
<accession>A0A814UIQ7</accession>
<organism evidence="10 12">
    <name type="scientific">Adineta steineri</name>
    <dbReference type="NCBI Taxonomy" id="433720"/>
    <lineage>
        <taxon>Eukaryota</taxon>
        <taxon>Metazoa</taxon>
        <taxon>Spiralia</taxon>
        <taxon>Gnathifera</taxon>
        <taxon>Rotifera</taxon>
        <taxon>Eurotatoria</taxon>
        <taxon>Bdelloidea</taxon>
        <taxon>Adinetida</taxon>
        <taxon>Adinetidae</taxon>
        <taxon>Adineta</taxon>
    </lineage>
</organism>
<evidence type="ECO:0000256" key="6">
    <source>
        <dbReference type="ARBA" id="ARBA00023170"/>
    </source>
</evidence>
<dbReference type="EMBL" id="CAJOAY010002745">
    <property type="protein sequence ID" value="CAF3976392.1"/>
    <property type="molecule type" value="Genomic_DNA"/>
</dbReference>
<feature type="domain" description="G-protein coupled receptors family 1 profile" evidence="9">
    <location>
        <begin position="36"/>
        <end position="294"/>
    </location>
</feature>
<evidence type="ECO:0000256" key="8">
    <source>
        <dbReference type="SAM" id="Phobius"/>
    </source>
</evidence>
<dbReference type="Proteomes" id="UP000663881">
    <property type="component" value="Unassembled WGS sequence"/>
</dbReference>
<evidence type="ECO:0000256" key="5">
    <source>
        <dbReference type="ARBA" id="ARBA00023136"/>
    </source>
</evidence>
<evidence type="ECO:0000313" key="12">
    <source>
        <dbReference type="Proteomes" id="UP000663891"/>
    </source>
</evidence>
<evidence type="ECO:0000256" key="1">
    <source>
        <dbReference type="ARBA" id="ARBA00004141"/>
    </source>
</evidence>
<dbReference type="GO" id="GO:0004930">
    <property type="term" value="F:G protein-coupled receptor activity"/>
    <property type="evidence" value="ECO:0007669"/>
    <property type="project" value="UniProtKB-KW"/>
</dbReference>
<evidence type="ECO:0000256" key="2">
    <source>
        <dbReference type="ARBA" id="ARBA00022692"/>
    </source>
</evidence>
<feature type="transmembrane region" description="Helical" evidence="8">
    <location>
        <begin position="241"/>
        <end position="260"/>
    </location>
</feature>
<dbReference type="PANTHER" id="PTHR24243:SF233">
    <property type="entry name" value="THYROTROPIN-RELEASING HORMONE RECEPTOR"/>
    <property type="match status" value="1"/>
</dbReference>
<proteinExistence type="predicted"/>
<feature type="transmembrane region" description="Helical" evidence="8">
    <location>
        <begin position="57"/>
        <end position="77"/>
    </location>
</feature>
<keyword evidence="5 8" id="KW-0472">Membrane</keyword>
<dbReference type="SUPFAM" id="SSF81321">
    <property type="entry name" value="Family A G protein-coupled receptor-like"/>
    <property type="match status" value="1"/>
</dbReference>
<comment type="subcellular location">
    <subcellularLocation>
        <location evidence="1">Membrane</location>
        <topology evidence="1">Multi-pass membrane protein</topology>
    </subcellularLocation>
</comment>
<keyword evidence="7" id="KW-0807">Transducer</keyword>
<dbReference type="GO" id="GO:0005886">
    <property type="term" value="C:plasma membrane"/>
    <property type="evidence" value="ECO:0007669"/>
    <property type="project" value="TreeGrafter"/>
</dbReference>
<feature type="transmembrane region" description="Helical" evidence="8">
    <location>
        <begin position="138"/>
        <end position="161"/>
    </location>
</feature>
<keyword evidence="4" id="KW-0297">G-protein coupled receptor</keyword>
<feature type="transmembrane region" description="Helical" evidence="8">
    <location>
        <begin position="97"/>
        <end position="118"/>
    </location>
</feature>
<dbReference type="InterPro" id="IPR017452">
    <property type="entry name" value="GPCR_Rhodpsn_7TM"/>
</dbReference>
<comment type="caution">
    <text evidence="10">The sequence shown here is derived from an EMBL/GenBank/DDBJ whole genome shotgun (WGS) entry which is preliminary data.</text>
</comment>
<dbReference type="EMBL" id="CAJNON010000296">
    <property type="protein sequence ID" value="CAF1177566.1"/>
    <property type="molecule type" value="Genomic_DNA"/>
</dbReference>
<keyword evidence="3 8" id="KW-1133">Transmembrane helix</keyword>
<reference evidence="10" key="1">
    <citation type="submission" date="2021-02" db="EMBL/GenBank/DDBJ databases">
        <authorList>
            <person name="Nowell W R."/>
        </authorList>
    </citation>
    <scope>NUCLEOTIDE SEQUENCE</scope>
</reference>
<gene>
    <name evidence="11" type="ORF">OKA104_LOCUS28402</name>
    <name evidence="10" type="ORF">VCS650_LOCUS24295</name>
</gene>
<feature type="transmembrane region" description="Helical" evidence="8">
    <location>
        <begin position="280"/>
        <end position="297"/>
    </location>
</feature>